<accession>A0A5J4TH18</accession>
<organism evidence="1 2">
    <name type="scientific">Streblomastix strix</name>
    <dbReference type="NCBI Taxonomy" id="222440"/>
    <lineage>
        <taxon>Eukaryota</taxon>
        <taxon>Metamonada</taxon>
        <taxon>Preaxostyla</taxon>
        <taxon>Oxymonadida</taxon>
        <taxon>Streblomastigidae</taxon>
        <taxon>Streblomastix</taxon>
    </lineage>
</organism>
<dbReference type="Proteomes" id="UP000324800">
    <property type="component" value="Unassembled WGS sequence"/>
</dbReference>
<dbReference type="AlphaFoldDB" id="A0A5J4TH18"/>
<sequence>QECDESVIFDSFQDAYSANIAKAAIKTLQAELAKEGGSKAKDNAPVVQITPSVQKTQETITKKCSIYNSTTVRLATLLVIKGAVKNA</sequence>
<proteinExistence type="predicted"/>
<evidence type="ECO:0000313" key="1">
    <source>
        <dbReference type="EMBL" id="KAA6356851.1"/>
    </source>
</evidence>
<protein>
    <submittedName>
        <fullName evidence="1">Uncharacterized protein</fullName>
    </submittedName>
</protein>
<reference evidence="1 2" key="1">
    <citation type="submission" date="2019-03" db="EMBL/GenBank/DDBJ databases">
        <title>Single cell metagenomics reveals metabolic interactions within the superorganism composed of flagellate Streblomastix strix and complex community of Bacteroidetes bacteria on its surface.</title>
        <authorList>
            <person name="Treitli S.C."/>
            <person name="Kolisko M."/>
            <person name="Husnik F."/>
            <person name="Keeling P."/>
            <person name="Hampl V."/>
        </authorList>
    </citation>
    <scope>NUCLEOTIDE SEQUENCE [LARGE SCALE GENOMIC DNA]</scope>
    <source>
        <strain evidence="1">ST1C</strain>
    </source>
</reference>
<comment type="caution">
    <text evidence="1">The sequence shown here is derived from an EMBL/GenBank/DDBJ whole genome shotgun (WGS) entry which is preliminary data.</text>
</comment>
<name>A0A5J4TH18_9EUKA</name>
<evidence type="ECO:0000313" key="2">
    <source>
        <dbReference type="Proteomes" id="UP000324800"/>
    </source>
</evidence>
<gene>
    <name evidence="1" type="ORF">EZS28_047622</name>
</gene>
<feature type="non-terminal residue" evidence="1">
    <location>
        <position position="1"/>
    </location>
</feature>
<dbReference type="EMBL" id="SNRW01032310">
    <property type="protein sequence ID" value="KAA6356851.1"/>
    <property type="molecule type" value="Genomic_DNA"/>
</dbReference>